<sequence length="405" mass="41284">MPVSESPAAQEAAPAPSGPGADAIRRTLRGPPGRLALRLAAPAMPARRRVALALLEEAGRPRGGTVLETAEGDLLLTEAASVDGTRVADLLEGLLGAAVERLDLPEGAARLLALPGLAPAAPAQAVAPSATGIEALADAAPLPALLRRDGVLYIARGAPQRLALLRLRLPVAAVAPHLGPAAQDGDVARHARDRLRGRLLAALAEPARRDGLLGAMPPVPLLIDLPLALLPELPAPAAEEEPAPAPALVATLSVGEAMTDGLAERRAALRQAGWGLAVRGLNATRLALLAPEALPADLLLLRWSPALADRAAASALRRVDPARLVLTGCDGSPALEWGFGLGIARFAGPWIDTLMAAKRMAACAHATACTRTACAARARAATTEGRQGCADRALLAGLLPAEAAS</sequence>
<evidence type="ECO:0000313" key="2">
    <source>
        <dbReference type="EMBL" id="MBW6400170.1"/>
    </source>
</evidence>
<dbReference type="RefSeq" id="WP_219764774.1">
    <property type="nucleotide sequence ID" value="NZ_JAHYBZ010000007.1"/>
</dbReference>
<proteinExistence type="predicted"/>
<evidence type="ECO:0000313" key="3">
    <source>
        <dbReference type="Proteomes" id="UP001196565"/>
    </source>
</evidence>
<dbReference type="Proteomes" id="UP001196565">
    <property type="component" value="Unassembled WGS sequence"/>
</dbReference>
<dbReference type="EMBL" id="JAHYBZ010000007">
    <property type="protein sequence ID" value="MBW6400170.1"/>
    <property type="molecule type" value="Genomic_DNA"/>
</dbReference>
<organism evidence="2 3">
    <name type="scientific">Roseomonas alba</name>
    <dbReference type="NCBI Taxonomy" id="2846776"/>
    <lineage>
        <taxon>Bacteria</taxon>
        <taxon>Pseudomonadati</taxon>
        <taxon>Pseudomonadota</taxon>
        <taxon>Alphaproteobacteria</taxon>
        <taxon>Acetobacterales</taxon>
        <taxon>Roseomonadaceae</taxon>
        <taxon>Roseomonas</taxon>
    </lineage>
</organism>
<keyword evidence="3" id="KW-1185">Reference proteome</keyword>
<protein>
    <submittedName>
        <fullName evidence="2">Uncharacterized protein</fullName>
    </submittedName>
</protein>
<evidence type="ECO:0000256" key="1">
    <source>
        <dbReference type="SAM" id="MobiDB-lite"/>
    </source>
</evidence>
<accession>A0ABS7ADP2</accession>
<reference evidence="2 3" key="1">
    <citation type="submission" date="2021-07" db="EMBL/GenBank/DDBJ databases">
        <authorList>
            <person name="So Y."/>
        </authorList>
    </citation>
    <scope>NUCLEOTIDE SEQUENCE [LARGE SCALE GENOMIC DNA]</scope>
    <source>
        <strain evidence="2 3">HJA6</strain>
    </source>
</reference>
<feature type="region of interest" description="Disordered" evidence="1">
    <location>
        <begin position="1"/>
        <end position="27"/>
    </location>
</feature>
<gene>
    <name evidence="2" type="ORF">KPL78_20085</name>
</gene>
<feature type="compositionally biased region" description="Low complexity" evidence="1">
    <location>
        <begin position="1"/>
        <end position="22"/>
    </location>
</feature>
<name>A0ABS7ADP2_9PROT</name>
<comment type="caution">
    <text evidence="2">The sequence shown here is derived from an EMBL/GenBank/DDBJ whole genome shotgun (WGS) entry which is preliminary data.</text>
</comment>